<feature type="domain" description="ERV/ALR sulfhydryl oxidase" evidence="11">
    <location>
        <begin position="416"/>
        <end position="521"/>
    </location>
</feature>
<evidence type="ECO:0000259" key="12">
    <source>
        <dbReference type="PROSITE" id="PS51352"/>
    </source>
</evidence>
<protein>
    <recommendedName>
        <fullName evidence="10">Sulfhydryl oxidase</fullName>
        <ecNumber evidence="10">1.8.3.2</ecNumber>
    </recommendedName>
</protein>
<dbReference type="SUPFAM" id="SSF69000">
    <property type="entry name" value="FAD-dependent thiol oxidase"/>
    <property type="match status" value="1"/>
</dbReference>
<dbReference type="EMBL" id="JARPUR010000004">
    <property type="protein sequence ID" value="KAK4877411.1"/>
    <property type="molecule type" value="Genomic_DNA"/>
</dbReference>
<dbReference type="EC" id="1.8.3.2" evidence="10"/>
<evidence type="ECO:0000313" key="13">
    <source>
        <dbReference type="EMBL" id="KAK4877411.1"/>
    </source>
</evidence>
<dbReference type="SUPFAM" id="SSF52833">
    <property type="entry name" value="Thioredoxin-like"/>
    <property type="match status" value="1"/>
</dbReference>
<dbReference type="PANTHER" id="PTHR22897:SF8">
    <property type="entry name" value="SULFHYDRYL OXIDASE"/>
    <property type="match status" value="1"/>
</dbReference>
<comment type="similarity">
    <text evidence="2 10">Belongs to the quiescin-sulfhydryl oxidase (QSOX) family.</text>
</comment>
<dbReference type="InterPro" id="IPR036774">
    <property type="entry name" value="ERV/ALR_sulphydryl_oxid_sf"/>
</dbReference>
<dbReference type="CDD" id="cd02992">
    <property type="entry name" value="PDI_a_QSOX"/>
    <property type="match status" value="1"/>
</dbReference>
<dbReference type="InterPro" id="IPR013766">
    <property type="entry name" value="Thioredoxin_domain"/>
</dbReference>
<gene>
    <name evidence="13" type="ORF">RN001_009917</name>
</gene>
<dbReference type="PROSITE" id="PS51352">
    <property type="entry name" value="THIOREDOXIN_2"/>
    <property type="match status" value="1"/>
</dbReference>
<evidence type="ECO:0000256" key="5">
    <source>
        <dbReference type="ARBA" id="ARBA00022827"/>
    </source>
</evidence>
<dbReference type="FunFam" id="1.20.120.1960:FF:000001">
    <property type="entry name" value="Sulfhydryl oxidase"/>
    <property type="match status" value="1"/>
</dbReference>
<dbReference type="InterPro" id="IPR036249">
    <property type="entry name" value="Thioredoxin-like_sf"/>
</dbReference>
<dbReference type="GO" id="GO:0016971">
    <property type="term" value="F:flavin-dependent sulfhydryl oxidase activity"/>
    <property type="evidence" value="ECO:0007669"/>
    <property type="project" value="InterPro"/>
</dbReference>
<evidence type="ECO:0000256" key="1">
    <source>
        <dbReference type="ARBA" id="ARBA00001974"/>
    </source>
</evidence>
<accession>A0AAN7S8C5</accession>
<dbReference type="Pfam" id="PF18371">
    <property type="entry name" value="FAD_SOX"/>
    <property type="match status" value="1"/>
</dbReference>
<keyword evidence="8" id="KW-0325">Glycoprotein</keyword>
<keyword evidence="6 10" id="KW-0560">Oxidoreductase</keyword>
<dbReference type="Pfam" id="PF04777">
    <property type="entry name" value="Evr1_Alr"/>
    <property type="match status" value="1"/>
</dbReference>
<organism evidence="13 14">
    <name type="scientific">Aquatica leii</name>
    <dbReference type="NCBI Taxonomy" id="1421715"/>
    <lineage>
        <taxon>Eukaryota</taxon>
        <taxon>Metazoa</taxon>
        <taxon>Ecdysozoa</taxon>
        <taxon>Arthropoda</taxon>
        <taxon>Hexapoda</taxon>
        <taxon>Insecta</taxon>
        <taxon>Pterygota</taxon>
        <taxon>Neoptera</taxon>
        <taxon>Endopterygota</taxon>
        <taxon>Coleoptera</taxon>
        <taxon>Polyphaga</taxon>
        <taxon>Elateriformia</taxon>
        <taxon>Elateroidea</taxon>
        <taxon>Lampyridae</taxon>
        <taxon>Luciolinae</taxon>
        <taxon>Aquatica</taxon>
    </lineage>
</organism>
<dbReference type="PROSITE" id="PS51324">
    <property type="entry name" value="ERV_ALR"/>
    <property type="match status" value="1"/>
</dbReference>
<dbReference type="InterPro" id="IPR041269">
    <property type="entry name" value="QSOX_Trx1"/>
</dbReference>
<dbReference type="Gene3D" id="1.20.120.1960">
    <property type="entry name" value="QSOX sulfhydryl oxidase domain"/>
    <property type="match status" value="1"/>
</dbReference>
<dbReference type="InterPro" id="IPR042568">
    <property type="entry name" value="QSOX_FAD-bd_sf"/>
</dbReference>
<comment type="function">
    <text evidence="10">Catalyzes the oxidation of sulfhydryl groups in peptide and protein thiols to disulfides with the reduction of oxygen to hydrogen peroxide.</text>
</comment>
<keyword evidence="14" id="KW-1185">Reference proteome</keyword>
<evidence type="ECO:0000256" key="9">
    <source>
        <dbReference type="ARBA" id="ARBA00048864"/>
    </source>
</evidence>
<comment type="caution">
    <text evidence="13">The sequence shown here is derived from an EMBL/GenBank/DDBJ whole genome shotgun (WGS) entry which is preliminary data.</text>
</comment>
<dbReference type="GO" id="GO:0000139">
    <property type="term" value="C:Golgi membrane"/>
    <property type="evidence" value="ECO:0007669"/>
    <property type="project" value="TreeGrafter"/>
</dbReference>
<dbReference type="FunFam" id="3.40.30.10:FF:000073">
    <property type="entry name" value="Sulfhydryl oxidase"/>
    <property type="match status" value="1"/>
</dbReference>
<feature type="domain" description="Thioredoxin" evidence="12">
    <location>
        <begin position="28"/>
        <end position="183"/>
    </location>
</feature>
<dbReference type="GO" id="GO:0006457">
    <property type="term" value="P:protein folding"/>
    <property type="evidence" value="ECO:0007669"/>
    <property type="project" value="TreeGrafter"/>
</dbReference>
<dbReference type="PANTHER" id="PTHR22897">
    <property type="entry name" value="QUIESCIN Q6-RELATED SULFHYDRYL OXIDASE"/>
    <property type="match status" value="1"/>
</dbReference>
<evidence type="ECO:0000256" key="2">
    <source>
        <dbReference type="ARBA" id="ARBA00006041"/>
    </source>
</evidence>
<dbReference type="InterPro" id="IPR040986">
    <property type="entry name" value="QSOX_FAD-bd_dom"/>
</dbReference>
<dbReference type="FunFam" id="1.20.120.310:FF:000001">
    <property type="entry name" value="Sulfhydryl oxidase"/>
    <property type="match status" value="1"/>
</dbReference>
<comment type="cofactor">
    <cofactor evidence="1 10">
        <name>FAD</name>
        <dbReference type="ChEBI" id="CHEBI:57692"/>
    </cofactor>
</comment>
<evidence type="ECO:0000256" key="8">
    <source>
        <dbReference type="ARBA" id="ARBA00023180"/>
    </source>
</evidence>
<dbReference type="Pfam" id="PF00085">
    <property type="entry name" value="Thioredoxin"/>
    <property type="match status" value="1"/>
</dbReference>
<dbReference type="Pfam" id="PF18108">
    <property type="entry name" value="QSOX_Trx1"/>
    <property type="match status" value="1"/>
</dbReference>
<evidence type="ECO:0000256" key="7">
    <source>
        <dbReference type="ARBA" id="ARBA00023157"/>
    </source>
</evidence>
<keyword evidence="5 10" id="KW-0274">FAD</keyword>
<evidence type="ECO:0000259" key="11">
    <source>
        <dbReference type="PROSITE" id="PS51324"/>
    </source>
</evidence>
<keyword evidence="3 10" id="KW-0285">Flavoprotein</keyword>
<dbReference type="Gene3D" id="3.40.30.10">
    <property type="entry name" value="Glutaredoxin"/>
    <property type="match status" value="2"/>
</dbReference>
<proteinExistence type="inferred from homology"/>
<evidence type="ECO:0000256" key="10">
    <source>
        <dbReference type="RuleBase" id="RU371123"/>
    </source>
</evidence>
<name>A0AAN7S8C5_9COLE</name>
<evidence type="ECO:0000313" key="14">
    <source>
        <dbReference type="Proteomes" id="UP001353858"/>
    </source>
</evidence>
<dbReference type="InterPro" id="IPR039798">
    <property type="entry name" value="Sulfhydryl_oxidase"/>
</dbReference>
<keyword evidence="7" id="KW-1015">Disulfide bond</keyword>
<reference evidence="14" key="1">
    <citation type="submission" date="2023-01" db="EMBL/GenBank/DDBJ databases">
        <title>Key to firefly adult light organ development and bioluminescence: homeobox transcription factors regulate luciferase expression and transportation to peroxisome.</title>
        <authorList>
            <person name="Fu X."/>
        </authorList>
    </citation>
    <scope>NUCLEOTIDE SEQUENCE [LARGE SCALE GENOMIC DNA]</scope>
</reference>
<dbReference type="InterPro" id="IPR017905">
    <property type="entry name" value="ERV/ALR_sulphydryl_oxidase"/>
</dbReference>
<dbReference type="AlphaFoldDB" id="A0AAN7S8C5"/>
<keyword evidence="4" id="KW-0732">Signal</keyword>
<dbReference type="Proteomes" id="UP001353858">
    <property type="component" value="Unassembled WGS sequence"/>
</dbReference>
<evidence type="ECO:0000256" key="3">
    <source>
        <dbReference type="ARBA" id="ARBA00022630"/>
    </source>
</evidence>
<comment type="catalytic activity">
    <reaction evidence="9 10">
        <text>2 R'C(R)SH + O2 = R'C(R)S-S(R)CR' + H2O2</text>
        <dbReference type="Rhea" id="RHEA:17357"/>
        <dbReference type="ChEBI" id="CHEBI:15379"/>
        <dbReference type="ChEBI" id="CHEBI:16240"/>
        <dbReference type="ChEBI" id="CHEBI:16520"/>
        <dbReference type="ChEBI" id="CHEBI:17412"/>
        <dbReference type="EC" id="1.8.3.2"/>
    </reaction>
</comment>
<dbReference type="Gene3D" id="1.20.120.310">
    <property type="entry name" value="ERV/ALR sulfhydryl oxidase domain"/>
    <property type="match status" value="1"/>
</dbReference>
<sequence>MESNKNSNSKSFLQGEGTYIKFDGTQRICLYTQEDDVNVLTAFNFKNEIYGRSYASLVEFYNSWCGFCQRFAPSWKALATDIKEWKHMVNVAAVDCADDDNSQMCRDFEIMAYPTLRYFHENYKQETENIGVDVEKGDDVYSHKKKLIQRIVQEQKEHRGVQYPNLQPVTSPDINELYDKAPKGTKYTFLILEDNNTIIGAELALDLVGVHNITVRYTQNNTELTLPTQIKKFPALTVIDYNKNILILKENVTTKEMARNKIKEYLQPLHIQVPSATTKPNIFTGKWINAKVPDMTELMEARERENLRQKVIKMGDVVFQADLETALRYSFKLEIASTKSISGERLQALINYVSVLVKYFPFGFYGKEFLVDLKEKILHAGDVLQGSEVNFWIREAESEDRKIFSSPAQWIGCQGSSKNYRGYPCGLWKLFHYLTVSAAEHNSGNPEADPHEVLNAMHGYVKNFFGCSDCSRHFQEMAAKKDMNGVVSLDTAILWLWMAHNEVNKRLSKDATEDPEFPKVQFPIHERCPTCRVNNTWNLQEIISYLKQVYSSINVRYIGSDTRILHFGLEGSSGNGSSIFIFKNVDSTRLQEKDVRA</sequence>
<evidence type="ECO:0000256" key="4">
    <source>
        <dbReference type="ARBA" id="ARBA00022729"/>
    </source>
</evidence>
<dbReference type="GO" id="GO:0005615">
    <property type="term" value="C:extracellular space"/>
    <property type="evidence" value="ECO:0007669"/>
    <property type="project" value="TreeGrafter"/>
</dbReference>
<evidence type="ECO:0000256" key="6">
    <source>
        <dbReference type="ARBA" id="ARBA00023002"/>
    </source>
</evidence>
<dbReference type="GO" id="GO:0003756">
    <property type="term" value="F:protein disulfide isomerase activity"/>
    <property type="evidence" value="ECO:0007669"/>
    <property type="project" value="TreeGrafter"/>
</dbReference>